<dbReference type="SUPFAM" id="SSF53474">
    <property type="entry name" value="alpha/beta-Hydrolases"/>
    <property type="match status" value="1"/>
</dbReference>
<dbReference type="Gene3D" id="3.40.50.1820">
    <property type="entry name" value="alpha/beta hydrolase"/>
    <property type="match status" value="1"/>
</dbReference>
<organism evidence="13 14">
    <name type="scientific">Byssochlamys spectabilis (strain No. 5 / NBRC 109023)</name>
    <name type="common">Paecilomyces variotii</name>
    <dbReference type="NCBI Taxonomy" id="1356009"/>
    <lineage>
        <taxon>Eukaryota</taxon>
        <taxon>Fungi</taxon>
        <taxon>Dikarya</taxon>
        <taxon>Ascomycota</taxon>
        <taxon>Pezizomycotina</taxon>
        <taxon>Eurotiomycetes</taxon>
        <taxon>Eurotiomycetidae</taxon>
        <taxon>Eurotiales</taxon>
        <taxon>Thermoascaceae</taxon>
        <taxon>Paecilomyces</taxon>
    </lineage>
</organism>
<name>V5G2W6_BYSSN</name>
<evidence type="ECO:0000256" key="3">
    <source>
        <dbReference type="ARBA" id="ARBA00004963"/>
    </source>
</evidence>
<comment type="pathway">
    <text evidence="3">Secondary metabolite metabolism; methylglyoxal degradation; (R)-lactate from methylglyoxal: step 2/2.</text>
</comment>
<dbReference type="InterPro" id="IPR000073">
    <property type="entry name" value="AB_hydrolase_1"/>
</dbReference>
<dbReference type="eggNOG" id="KOG0813">
    <property type="taxonomic scope" value="Eukaryota"/>
</dbReference>
<evidence type="ECO:0000256" key="5">
    <source>
        <dbReference type="ARBA" id="ARBA00009740"/>
    </source>
</evidence>
<dbReference type="GO" id="GO:0046872">
    <property type="term" value="F:metal ion binding"/>
    <property type="evidence" value="ECO:0007669"/>
    <property type="project" value="UniProtKB-KW"/>
</dbReference>
<dbReference type="PRINTS" id="PR00412">
    <property type="entry name" value="EPOXHYDRLASE"/>
</dbReference>
<evidence type="ECO:0000256" key="7">
    <source>
        <dbReference type="ARBA" id="ARBA00022723"/>
    </source>
</evidence>
<reference evidence="14" key="1">
    <citation type="journal article" date="2014" name="Genome Announc.">
        <title>Draft genome sequence of the formaldehyde-resistant fungus Byssochlamys spectabilis No. 5 (anamorph Paecilomyces variotii No. 5) (NBRC109023).</title>
        <authorList>
            <person name="Oka T."/>
            <person name="Ekino K."/>
            <person name="Fukuda K."/>
            <person name="Nomura Y."/>
        </authorList>
    </citation>
    <scope>NUCLEOTIDE SEQUENCE [LARGE SCALE GENOMIC DNA]</scope>
    <source>
        <strain evidence="14">No. 5 / NBRC 109023</strain>
    </source>
</reference>
<dbReference type="InterPro" id="IPR000639">
    <property type="entry name" value="Epox_hydrolase-like"/>
</dbReference>
<evidence type="ECO:0000256" key="10">
    <source>
        <dbReference type="ARBA" id="ARBA00031044"/>
    </source>
</evidence>
<dbReference type="Pfam" id="PF00753">
    <property type="entry name" value="Lactamase_B"/>
    <property type="match status" value="1"/>
</dbReference>
<gene>
    <name evidence="13" type="ORF">PVAR5_3847</name>
</gene>
<dbReference type="Pfam" id="PF00561">
    <property type="entry name" value="Abhydrolase_1"/>
    <property type="match status" value="1"/>
</dbReference>
<comment type="caution">
    <text evidence="13">The sequence shown here is derived from an EMBL/GenBank/DDBJ whole genome shotgun (WGS) entry which is preliminary data.</text>
</comment>
<dbReference type="Pfam" id="PF16123">
    <property type="entry name" value="HAGH_C"/>
    <property type="match status" value="1"/>
</dbReference>
<dbReference type="SMART" id="SM00849">
    <property type="entry name" value="Lactamase_B"/>
    <property type="match status" value="1"/>
</dbReference>
<dbReference type="HOGENOM" id="CLU_378972_0_0_1"/>
<dbReference type="InParanoid" id="V5G2W6"/>
<dbReference type="InterPro" id="IPR036866">
    <property type="entry name" value="RibonucZ/Hydroxyglut_hydro"/>
</dbReference>
<dbReference type="SUPFAM" id="SSF56281">
    <property type="entry name" value="Metallo-hydrolase/oxidoreductase"/>
    <property type="match status" value="1"/>
</dbReference>
<dbReference type="Pfam" id="PF06884">
    <property type="entry name" value="DUF1264"/>
    <property type="match status" value="1"/>
</dbReference>
<evidence type="ECO:0000259" key="12">
    <source>
        <dbReference type="SMART" id="SM00849"/>
    </source>
</evidence>
<proteinExistence type="inferred from homology"/>
<evidence type="ECO:0000256" key="8">
    <source>
        <dbReference type="ARBA" id="ARBA00022801"/>
    </source>
</evidence>
<dbReference type="CDD" id="cd07723">
    <property type="entry name" value="hydroxyacylglutathione_hydrolase_MBL-fold"/>
    <property type="match status" value="1"/>
</dbReference>
<keyword evidence="7" id="KW-0479">Metal-binding</keyword>
<evidence type="ECO:0000256" key="11">
    <source>
        <dbReference type="SAM" id="MobiDB-lite"/>
    </source>
</evidence>
<keyword evidence="9" id="KW-0862">Zinc</keyword>
<dbReference type="OrthoDB" id="515692at2759"/>
<evidence type="ECO:0000313" key="13">
    <source>
        <dbReference type="EMBL" id="GAD95207.1"/>
    </source>
</evidence>
<dbReference type="UniPathway" id="UPA00619">
    <property type="reaction ID" value="UER00676"/>
</dbReference>
<dbReference type="PANTHER" id="PTHR11935">
    <property type="entry name" value="BETA LACTAMASE DOMAIN"/>
    <property type="match status" value="1"/>
</dbReference>
<dbReference type="eggNOG" id="KOG4178">
    <property type="taxonomic scope" value="Eukaryota"/>
</dbReference>
<dbReference type="EMBL" id="BAUL01000118">
    <property type="protein sequence ID" value="GAD95207.1"/>
    <property type="molecule type" value="Genomic_DNA"/>
</dbReference>
<evidence type="ECO:0000256" key="4">
    <source>
        <dbReference type="ARBA" id="ARBA00006759"/>
    </source>
</evidence>
<dbReference type="InterPro" id="IPR029058">
    <property type="entry name" value="AB_hydrolase_fold"/>
</dbReference>
<evidence type="ECO:0000256" key="1">
    <source>
        <dbReference type="ARBA" id="ARBA00001623"/>
    </source>
</evidence>
<dbReference type="Proteomes" id="UP000018001">
    <property type="component" value="Unassembled WGS sequence"/>
</dbReference>
<comment type="catalytic activity">
    <reaction evidence="1">
        <text>an S-(2-hydroxyacyl)glutathione + H2O = a 2-hydroxy carboxylate + glutathione + H(+)</text>
        <dbReference type="Rhea" id="RHEA:21864"/>
        <dbReference type="ChEBI" id="CHEBI:15377"/>
        <dbReference type="ChEBI" id="CHEBI:15378"/>
        <dbReference type="ChEBI" id="CHEBI:57925"/>
        <dbReference type="ChEBI" id="CHEBI:58896"/>
        <dbReference type="ChEBI" id="CHEBI:71261"/>
        <dbReference type="EC" id="3.1.2.6"/>
    </reaction>
</comment>
<sequence>MHIESIPMWTGKGNNYAYLVTDEPTKDSVIIDPANPPEVTPVLKSQIDSGKINLTAIVNTHHHWDHAGGNDEILKAFGKLAIIGGRDCKSVTKTPKHGEIFKIGERISAKALHTPCHTQDSICYFLEDGDQRAVFTGDTLFIAGCGRFFEGNAKEMHKALNETLAALPDDTKVYPGHEYTKSNVKFCLAVSQSEPIKKLEAFAAQNQQTQGKFTIGDEKLHNVFMRVNDPVIQKATGKTDPVDVMAALREMKNSIKYRVIAPDFPGFGFTEVPADFEYTFEALTTVTADFLDALSISAFSVYIFDYGAPVAFRLALQRPNAIKAIISQNGNAYKEGLGDAWAPVKDFWTSENTPHDRAKIESALLNFDMTKLQYTQGTADPNSIAPESYYLDYALMERPGNKDIQLDLLRDYRHNIALYDRFHEYFRESQVPLLAIWGKNDFFFIPPGAEAFKRDIPNAEVKFLDAGHFAVESDTAVIAKDIVDFLTRNKFSHTNKDQDFPMMDNGAAGEPLRAKHRVLETGAGIVQDFQPVKQICAFLNAFHIYADDPSRCVEANHYCSHITEDLRQCLIYDSPKPNARLIGIEYMITPRLYETLPREERRLWHSHEFEVKSGMLVMPVPQGVPEAVWKKAETSEMEEVIPLYGKTFHFWQIDRGDTVPLGMPKLMGSFVDEDMAKRTCPSFEKMLEDRDQRFNVDRKDKAKSREYIEIPKKHPDADGFWEDQDKKANRP</sequence>
<evidence type="ECO:0000256" key="9">
    <source>
        <dbReference type="ARBA" id="ARBA00022833"/>
    </source>
</evidence>
<feature type="region of interest" description="Disordered" evidence="11">
    <location>
        <begin position="705"/>
        <end position="731"/>
    </location>
</feature>
<dbReference type="InterPro" id="IPR032282">
    <property type="entry name" value="HAGH_C"/>
</dbReference>
<dbReference type="EC" id="3.1.2.6" evidence="6"/>
<feature type="domain" description="Metallo-beta-lactamase" evidence="12">
    <location>
        <begin position="14"/>
        <end position="177"/>
    </location>
</feature>
<keyword evidence="14" id="KW-1185">Reference proteome</keyword>
<dbReference type="AlphaFoldDB" id="V5G2W6"/>
<comment type="cofactor">
    <cofactor evidence="2">
        <name>Zn(2+)</name>
        <dbReference type="ChEBI" id="CHEBI:29105"/>
    </cofactor>
</comment>
<evidence type="ECO:0000256" key="6">
    <source>
        <dbReference type="ARBA" id="ARBA00011917"/>
    </source>
</evidence>
<keyword evidence="8 13" id="KW-0378">Hydrolase</keyword>
<comment type="similarity">
    <text evidence="5">Belongs to the OBAP family.</text>
</comment>
<dbReference type="PANTHER" id="PTHR11935:SF94">
    <property type="entry name" value="TENZING NORGAY, ISOFORM C"/>
    <property type="match status" value="1"/>
</dbReference>
<comment type="similarity">
    <text evidence="4">Belongs to the metallo-beta-lactamase superfamily. Glyoxalase II family.</text>
</comment>
<dbReference type="InterPro" id="IPR010686">
    <property type="entry name" value="OBAP-like"/>
</dbReference>
<accession>V5G2W6</accession>
<dbReference type="InterPro" id="IPR035680">
    <property type="entry name" value="Clx_II_MBL"/>
</dbReference>
<dbReference type="GO" id="GO:0004416">
    <property type="term" value="F:hydroxyacylglutathione hydrolase activity"/>
    <property type="evidence" value="ECO:0007669"/>
    <property type="project" value="UniProtKB-EC"/>
</dbReference>
<dbReference type="InterPro" id="IPR001279">
    <property type="entry name" value="Metallo-B-lactamas"/>
</dbReference>
<evidence type="ECO:0000313" key="14">
    <source>
        <dbReference type="Proteomes" id="UP000018001"/>
    </source>
</evidence>
<dbReference type="Gene3D" id="3.60.15.10">
    <property type="entry name" value="Ribonuclease Z/Hydroxyacylglutathione hydrolase-like"/>
    <property type="match status" value="1"/>
</dbReference>
<evidence type="ECO:0000256" key="2">
    <source>
        <dbReference type="ARBA" id="ARBA00001947"/>
    </source>
</evidence>
<protein>
    <recommendedName>
        <fullName evidence="6">hydroxyacylglutathione hydrolase</fullName>
        <ecNumber evidence="6">3.1.2.6</ecNumber>
    </recommendedName>
    <alternativeName>
        <fullName evidence="10">Glyoxalase II</fullName>
    </alternativeName>
</protein>